<evidence type="ECO:0000313" key="4">
    <source>
        <dbReference type="EMBL" id="REE54711.1"/>
    </source>
</evidence>
<dbReference type="GO" id="GO:0003677">
    <property type="term" value="F:DNA binding"/>
    <property type="evidence" value="ECO:0007669"/>
    <property type="project" value="InterPro"/>
</dbReference>
<evidence type="ECO:0000259" key="3">
    <source>
        <dbReference type="Pfam" id="PF13411"/>
    </source>
</evidence>
<keyword evidence="5" id="KW-1185">Reference proteome</keyword>
<evidence type="ECO:0000313" key="5">
    <source>
        <dbReference type="Proteomes" id="UP000256304"/>
    </source>
</evidence>
<comment type="caution">
    <text evidence="4">The sequence shown here is derived from an EMBL/GenBank/DDBJ whole genome shotgun (WGS) entry which is preliminary data.</text>
</comment>
<feature type="compositionally biased region" description="Basic and acidic residues" evidence="2">
    <location>
        <begin position="232"/>
        <end position="244"/>
    </location>
</feature>
<dbReference type="Pfam" id="PF13411">
    <property type="entry name" value="MerR_1"/>
    <property type="match status" value="1"/>
</dbReference>
<organism evidence="4 5">
    <name type="scientific">Paenibacillus taihuensis</name>
    <dbReference type="NCBI Taxonomy" id="1156355"/>
    <lineage>
        <taxon>Bacteria</taxon>
        <taxon>Bacillati</taxon>
        <taxon>Bacillota</taxon>
        <taxon>Bacilli</taxon>
        <taxon>Bacillales</taxon>
        <taxon>Paenibacillaceae</taxon>
        <taxon>Paenibacillus</taxon>
    </lineage>
</organism>
<feature type="coiled-coil region" evidence="1">
    <location>
        <begin position="116"/>
        <end position="168"/>
    </location>
</feature>
<evidence type="ECO:0000256" key="2">
    <source>
        <dbReference type="SAM" id="MobiDB-lite"/>
    </source>
</evidence>
<name>A0A3D9PWI4_9BACL</name>
<evidence type="ECO:0000256" key="1">
    <source>
        <dbReference type="SAM" id="Coils"/>
    </source>
</evidence>
<dbReference type="OrthoDB" id="2467384at2"/>
<proteinExistence type="predicted"/>
<dbReference type="Gene3D" id="1.10.1660.10">
    <property type="match status" value="1"/>
</dbReference>
<dbReference type="AlphaFoldDB" id="A0A3D9PWI4"/>
<dbReference type="Proteomes" id="UP000256304">
    <property type="component" value="Unassembled WGS sequence"/>
</dbReference>
<dbReference type="GO" id="GO:0006355">
    <property type="term" value="P:regulation of DNA-templated transcription"/>
    <property type="evidence" value="ECO:0007669"/>
    <property type="project" value="InterPro"/>
</dbReference>
<reference evidence="4 5" key="1">
    <citation type="submission" date="2018-08" db="EMBL/GenBank/DDBJ databases">
        <title>Genomic Encyclopedia of Type Strains, Phase III (KMG-III): the genomes of soil and plant-associated and newly described type strains.</title>
        <authorList>
            <person name="Whitman W."/>
        </authorList>
    </citation>
    <scope>NUCLEOTIDE SEQUENCE [LARGE SCALE GENOMIC DNA]</scope>
    <source>
        <strain evidence="4 5">CGMCC 1.10966</strain>
    </source>
</reference>
<keyword evidence="1" id="KW-0175">Coiled coil</keyword>
<dbReference type="EMBL" id="QTTN01000081">
    <property type="protein sequence ID" value="REE54711.1"/>
    <property type="molecule type" value="Genomic_DNA"/>
</dbReference>
<protein>
    <submittedName>
        <fullName evidence="4">MerR-like DNA binding protein</fullName>
    </submittedName>
</protein>
<accession>A0A3D9PWI4</accession>
<sequence length="273" mass="31521">MTDFKRTYTLVDISERLGRPRTTLADWARQFKEFLPTIGSGRTMRYNEAALEVFGLISKMKDANEPPEYIKEQLRGVVTEIIVPMTDDDEGKPYLMQLAGEVVQLKEALGMMYQQLQQQSLQIEALTTENAELRLDLAKDRQEAISSNHELRREVLEARYEASAATNQLSQQMTTGHDELRRELTEGHKQIAATVAANISEERSRQTAERLAEKRIERQLRAEASKAWSAKPDPERMKKVGMFKKEENVQAREDFIRNYVDDRIEQRIQEASE</sequence>
<feature type="domain" description="HTH merR-type" evidence="3">
    <location>
        <begin position="8"/>
        <end position="75"/>
    </location>
</feature>
<gene>
    <name evidence="4" type="ORF">A8990_1811</name>
</gene>
<dbReference type="RefSeq" id="WP_116192898.1">
    <property type="nucleotide sequence ID" value="NZ_QTTN01000081.1"/>
</dbReference>
<dbReference type="InterPro" id="IPR000551">
    <property type="entry name" value="MerR-type_HTH_dom"/>
</dbReference>
<feature type="region of interest" description="Disordered" evidence="2">
    <location>
        <begin position="223"/>
        <end position="244"/>
    </location>
</feature>